<evidence type="ECO:0000256" key="2">
    <source>
        <dbReference type="SAM" id="MobiDB-lite"/>
    </source>
</evidence>
<sequence>MILQFRAYIQHCIGVDTKQAVFLYEESWPLSLTSLDMVSSPPSSKPASQSLQVPTNDEEKETVSLDEELIDHETFDQLLDMDDDENFAFSKGIVSEYFKQAEQTFKQMDDYFKEENLDELSKLGHFLKGSSAAIGLTKVKGICEKIQYCGILKDENGESSITEDEAKDHMASYLKNVKKEYREAEKYLKVFYEKRGSAISDDNTSSDE</sequence>
<dbReference type="GO" id="GO:0005634">
    <property type="term" value="C:nucleus"/>
    <property type="evidence" value="ECO:0007669"/>
    <property type="project" value="TreeGrafter"/>
</dbReference>
<organism evidence="4 5">
    <name type="scientific">Paraglomus occultum</name>
    <dbReference type="NCBI Taxonomy" id="144539"/>
    <lineage>
        <taxon>Eukaryota</taxon>
        <taxon>Fungi</taxon>
        <taxon>Fungi incertae sedis</taxon>
        <taxon>Mucoromycota</taxon>
        <taxon>Glomeromycotina</taxon>
        <taxon>Glomeromycetes</taxon>
        <taxon>Paraglomerales</taxon>
        <taxon>Paraglomeraceae</taxon>
        <taxon>Paraglomus</taxon>
    </lineage>
</organism>
<dbReference type="AlphaFoldDB" id="A0A9N8WER6"/>
<protein>
    <submittedName>
        <fullName evidence="4">10772_t:CDS:1</fullName>
    </submittedName>
</protein>
<dbReference type="SUPFAM" id="SSF47226">
    <property type="entry name" value="Histidine-containing phosphotransfer domain, HPT domain"/>
    <property type="match status" value="1"/>
</dbReference>
<feature type="domain" description="HPt" evidence="3">
    <location>
        <begin position="86"/>
        <end position="191"/>
    </location>
</feature>
<keyword evidence="1" id="KW-0597">Phosphoprotein</keyword>
<comment type="caution">
    <text evidence="4">The sequence shown here is derived from an EMBL/GenBank/DDBJ whole genome shotgun (WGS) entry which is preliminary data.</text>
</comment>
<dbReference type="InterPro" id="IPR036641">
    <property type="entry name" value="HPT_dom_sf"/>
</dbReference>
<dbReference type="EMBL" id="CAJVPJ010000151">
    <property type="protein sequence ID" value="CAG8486692.1"/>
    <property type="molecule type" value="Genomic_DNA"/>
</dbReference>
<dbReference type="GO" id="GO:0000160">
    <property type="term" value="P:phosphorelay signal transduction system"/>
    <property type="evidence" value="ECO:0007669"/>
    <property type="project" value="InterPro"/>
</dbReference>
<dbReference type="PROSITE" id="PS50894">
    <property type="entry name" value="HPT"/>
    <property type="match status" value="1"/>
</dbReference>
<evidence type="ECO:0000256" key="1">
    <source>
        <dbReference type="PROSITE-ProRule" id="PRU00110"/>
    </source>
</evidence>
<evidence type="ECO:0000313" key="5">
    <source>
        <dbReference type="Proteomes" id="UP000789572"/>
    </source>
</evidence>
<feature type="compositionally biased region" description="Low complexity" evidence="2">
    <location>
        <begin position="39"/>
        <end position="50"/>
    </location>
</feature>
<proteinExistence type="predicted"/>
<dbReference type="InterPro" id="IPR008207">
    <property type="entry name" value="Sig_transdc_His_kin_Hpt_dom"/>
</dbReference>
<dbReference type="OrthoDB" id="1673781at2759"/>
<dbReference type="Proteomes" id="UP000789572">
    <property type="component" value="Unassembled WGS sequence"/>
</dbReference>
<dbReference type="GO" id="GO:0005737">
    <property type="term" value="C:cytoplasm"/>
    <property type="evidence" value="ECO:0007669"/>
    <property type="project" value="TreeGrafter"/>
</dbReference>
<gene>
    <name evidence="4" type="ORF">POCULU_LOCUS1840</name>
</gene>
<keyword evidence="5" id="KW-1185">Reference proteome</keyword>
<dbReference type="Gene3D" id="1.20.120.160">
    <property type="entry name" value="HPT domain"/>
    <property type="match status" value="1"/>
</dbReference>
<evidence type="ECO:0000259" key="3">
    <source>
        <dbReference type="PROSITE" id="PS50894"/>
    </source>
</evidence>
<dbReference type="Pfam" id="PF01627">
    <property type="entry name" value="Hpt"/>
    <property type="match status" value="1"/>
</dbReference>
<feature type="region of interest" description="Disordered" evidence="2">
    <location>
        <begin position="39"/>
        <end position="59"/>
    </location>
</feature>
<name>A0A9N8WER6_9GLOM</name>
<dbReference type="PANTHER" id="PTHR28242">
    <property type="entry name" value="PHOSPHORELAY INTERMEDIATE PROTEIN YPD1"/>
    <property type="match status" value="1"/>
</dbReference>
<dbReference type="InterPro" id="IPR045871">
    <property type="entry name" value="AHP1-5/YPD1"/>
</dbReference>
<reference evidence="4" key="1">
    <citation type="submission" date="2021-06" db="EMBL/GenBank/DDBJ databases">
        <authorList>
            <person name="Kallberg Y."/>
            <person name="Tangrot J."/>
            <person name="Rosling A."/>
        </authorList>
    </citation>
    <scope>NUCLEOTIDE SEQUENCE</scope>
    <source>
        <strain evidence="4">IA702</strain>
    </source>
</reference>
<dbReference type="GO" id="GO:0009927">
    <property type="term" value="F:histidine phosphotransfer kinase activity"/>
    <property type="evidence" value="ECO:0007669"/>
    <property type="project" value="InterPro"/>
</dbReference>
<evidence type="ECO:0000313" key="4">
    <source>
        <dbReference type="EMBL" id="CAG8486692.1"/>
    </source>
</evidence>
<accession>A0A9N8WER6</accession>
<dbReference type="GO" id="GO:0043424">
    <property type="term" value="F:protein histidine kinase binding"/>
    <property type="evidence" value="ECO:0007669"/>
    <property type="project" value="InterPro"/>
</dbReference>
<dbReference type="PANTHER" id="PTHR28242:SF52">
    <property type="entry name" value="PHOSPHORELAY INTERMEDIATE PROTEIN YPD1"/>
    <property type="match status" value="1"/>
</dbReference>
<feature type="modified residue" description="Phosphohistidine" evidence="1">
    <location>
        <position position="125"/>
    </location>
</feature>